<sequence length="452" mass="47799">MGVVVLSAALAVLIDALGNVQRLTTGVLAITIAVVVAVLGRDDVTRPHVLLPMIWFGAVGLAQIAVINYQTPWSTNMVLVAILAPVAFATGSFLAGGQVARPKRPPPLGVLDSQRLRVLSLVLLAMGLFGLWLKVGILGSVPILSESIDTLRSAGGIRIPPYVTYLTDCLALAAWARMLRWGLHPGRPRVGDVLVIGIALAGVAASASRNTLLITLVVPLIFVYLAGATRTITPARSLAIATLASVVVLILSGLFFLRTAQHRDSSFESYFYRGVVAQTVVPLRPLLPVQVGLVAPFETLNRVTKRTHLVGSSPDGLYSLPGIPQPVSLWGPRADFYGLTGKLSSPYYFNVATFAGPLYADGGLELVVAAALVLGLMVGAARAWLLLRPTVARLAVMAYLTYFVGFLLYENFAAFYTTSMVWDVLVIAGGLAWCSKAAGASASEEQKGLGAA</sequence>
<organism evidence="2 3">
    <name type="scientific">Patulibacter medicamentivorans</name>
    <dbReference type="NCBI Taxonomy" id="1097667"/>
    <lineage>
        <taxon>Bacteria</taxon>
        <taxon>Bacillati</taxon>
        <taxon>Actinomycetota</taxon>
        <taxon>Thermoleophilia</taxon>
        <taxon>Solirubrobacterales</taxon>
        <taxon>Patulibacteraceae</taxon>
        <taxon>Patulibacter</taxon>
    </lineage>
</organism>
<feature type="transmembrane region" description="Helical" evidence="1">
    <location>
        <begin position="26"/>
        <end position="42"/>
    </location>
</feature>
<keyword evidence="1" id="KW-0472">Membrane</keyword>
<feature type="transmembrane region" description="Helical" evidence="1">
    <location>
        <begin position="190"/>
        <end position="207"/>
    </location>
</feature>
<feature type="transmembrane region" description="Helical" evidence="1">
    <location>
        <begin position="49"/>
        <end position="71"/>
    </location>
</feature>
<feature type="transmembrane region" description="Helical" evidence="1">
    <location>
        <begin position="213"/>
        <end position="231"/>
    </location>
</feature>
<reference evidence="2 3" key="1">
    <citation type="journal article" date="2013" name="Biodegradation">
        <title>Quantitative proteomic analysis of ibuprofen-degrading Patulibacter sp. strain I11.</title>
        <authorList>
            <person name="Almeida B."/>
            <person name="Kjeldal H."/>
            <person name="Lolas I."/>
            <person name="Knudsen A.D."/>
            <person name="Carvalho G."/>
            <person name="Nielsen K.L."/>
            <person name="Barreto Crespo M.T."/>
            <person name="Stensballe A."/>
            <person name="Nielsen J.L."/>
        </authorList>
    </citation>
    <scope>NUCLEOTIDE SEQUENCE [LARGE SCALE GENOMIC DNA]</scope>
    <source>
        <strain evidence="2 3">I11</strain>
    </source>
</reference>
<keyword evidence="1" id="KW-0812">Transmembrane</keyword>
<evidence type="ECO:0000256" key="1">
    <source>
        <dbReference type="SAM" id="Phobius"/>
    </source>
</evidence>
<dbReference type="NCBIfam" id="TIGR04370">
    <property type="entry name" value="glyco_rpt_poly"/>
    <property type="match status" value="1"/>
</dbReference>
<feature type="transmembrane region" description="Helical" evidence="1">
    <location>
        <begin position="366"/>
        <end position="384"/>
    </location>
</feature>
<protein>
    <recommendedName>
        <fullName evidence="4">Oligosaccharide repeat unit polymerase</fullName>
    </recommendedName>
</protein>
<dbReference type="EMBL" id="AGUD01000042">
    <property type="protein sequence ID" value="EHN12183.1"/>
    <property type="molecule type" value="Genomic_DNA"/>
</dbReference>
<proteinExistence type="predicted"/>
<feature type="transmembrane region" description="Helical" evidence="1">
    <location>
        <begin position="159"/>
        <end position="178"/>
    </location>
</feature>
<keyword evidence="1" id="KW-1133">Transmembrane helix</keyword>
<keyword evidence="3" id="KW-1185">Reference proteome</keyword>
<evidence type="ECO:0008006" key="4">
    <source>
        <dbReference type="Google" id="ProtNLM"/>
    </source>
</evidence>
<dbReference type="AlphaFoldDB" id="H0E2B2"/>
<feature type="transmembrane region" description="Helical" evidence="1">
    <location>
        <begin position="238"/>
        <end position="257"/>
    </location>
</feature>
<evidence type="ECO:0000313" key="3">
    <source>
        <dbReference type="Proteomes" id="UP000005143"/>
    </source>
</evidence>
<accession>H0E2B2</accession>
<gene>
    <name evidence="2" type="ORF">PAI11_09250</name>
</gene>
<evidence type="ECO:0000313" key="2">
    <source>
        <dbReference type="EMBL" id="EHN12183.1"/>
    </source>
</evidence>
<feature type="transmembrane region" description="Helical" evidence="1">
    <location>
        <begin position="118"/>
        <end position="139"/>
    </location>
</feature>
<dbReference type="Proteomes" id="UP000005143">
    <property type="component" value="Unassembled WGS sequence"/>
</dbReference>
<feature type="transmembrane region" description="Helical" evidence="1">
    <location>
        <begin position="77"/>
        <end position="97"/>
    </location>
</feature>
<comment type="caution">
    <text evidence="2">The sequence shown here is derived from an EMBL/GenBank/DDBJ whole genome shotgun (WGS) entry which is preliminary data.</text>
</comment>
<name>H0E2B2_9ACTN</name>